<sequence length="155" mass="18476">MQLEESKSRLLQSGAYIARAKQKSGESTRLETFDFLGFTFYCGRSRKGMPYIMPKTSSKKFRQKIRDIKVWLYANRDQSLKKLMGMLNLKLVGHYRYYGISFNGRMISNYKQQVRELLFKVLNRRSDRKSYTREGFIEMLKYYPLALPKIYVSLF</sequence>
<feature type="domain" description="Group II intron maturase-specific" evidence="1">
    <location>
        <begin position="59"/>
        <end position="132"/>
    </location>
</feature>
<dbReference type="AlphaFoldDB" id="A0A173VR86"/>
<evidence type="ECO:0000313" key="3">
    <source>
        <dbReference type="Proteomes" id="UP000095453"/>
    </source>
</evidence>
<evidence type="ECO:0000259" key="1">
    <source>
        <dbReference type="Pfam" id="PF08388"/>
    </source>
</evidence>
<dbReference type="Proteomes" id="UP000095453">
    <property type="component" value="Unassembled WGS sequence"/>
</dbReference>
<protein>
    <submittedName>
        <fullName evidence="2">Group II intron, maturase-specific domain</fullName>
    </submittedName>
</protein>
<dbReference type="EMBL" id="CYXX01000040">
    <property type="protein sequence ID" value="CUN29701.1"/>
    <property type="molecule type" value="Genomic_DNA"/>
</dbReference>
<evidence type="ECO:0000313" key="2">
    <source>
        <dbReference type="EMBL" id="CUN29701.1"/>
    </source>
</evidence>
<dbReference type="InterPro" id="IPR013597">
    <property type="entry name" value="Mat_intron_G2"/>
</dbReference>
<organism evidence="2 3">
    <name type="scientific">Roseburia inulinivorans</name>
    <dbReference type="NCBI Taxonomy" id="360807"/>
    <lineage>
        <taxon>Bacteria</taxon>
        <taxon>Bacillati</taxon>
        <taxon>Bacillota</taxon>
        <taxon>Clostridia</taxon>
        <taxon>Lachnospirales</taxon>
        <taxon>Lachnospiraceae</taxon>
        <taxon>Roseburia</taxon>
    </lineage>
</organism>
<dbReference type="Pfam" id="PF08388">
    <property type="entry name" value="GIIM"/>
    <property type="match status" value="1"/>
</dbReference>
<gene>
    <name evidence="2" type="ORF">ERS852444_03350</name>
</gene>
<name>A0A173VR86_9FIRM</name>
<accession>A0A173VR86</accession>
<reference evidence="2 3" key="1">
    <citation type="submission" date="2015-09" db="EMBL/GenBank/DDBJ databases">
        <authorList>
            <consortium name="Pathogen Informatics"/>
        </authorList>
    </citation>
    <scope>NUCLEOTIDE SEQUENCE [LARGE SCALE GENOMIC DNA]</scope>
    <source>
        <strain evidence="2 3">2789STDY5608887</strain>
    </source>
</reference>
<proteinExistence type="predicted"/>